<proteinExistence type="predicted"/>
<organism evidence="1 2">
    <name type="scientific">Pluteus cervinus</name>
    <dbReference type="NCBI Taxonomy" id="181527"/>
    <lineage>
        <taxon>Eukaryota</taxon>
        <taxon>Fungi</taxon>
        <taxon>Dikarya</taxon>
        <taxon>Basidiomycota</taxon>
        <taxon>Agaricomycotina</taxon>
        <taxon>Agaricomycetes</taxon>
        <taxon>Agaricomycetidae</taxon>
        <taxon>Agaricales</taxon>
        <taxon>Pluteineae</taxon>
        <taxon>Pluteaceae</taxon>
        <taxon>Pluteus</taxon>
    </lineage>
</organism>
<gene>
    <name evidence="1" type="ORF">BDN72DRAFT_246924</name>
</gene>
<accession>A0ACD3B667</accession>
<reference evidence="1 2" key="1">
    <citation type="journal article" date="2019" name="Nat. Ecol. Evol.">
        <title>Megaphylogeny resolves global patterns of mushroom evolution.</title>
        <authorList>
            <person name="Varga T."/>
            <person name="Krizsan K."/>
            <person name="Foldi C."/>
            <person name="Dima B."/>
            <person name="Sanchez-Garcia M."/>
            <person name="Sanchez-Ramirez S."/>
            <person name="Szollosi G.J."/>
            <person name="Szarkandi J.G."/>
            <person name="Papp V."/>
            <person name="Albert L."/>
            <person name="Andreopoulos W."/>
            <person name="Angelini C."/>
            <person name="Antonin V."/>
            <person name="Barry K.W."/>
            <person name="Bougher N.L."/>
            <person name="Buchanan P."/>
            <person name="Buyck B."/>
            <person name="Bense V."/>
            <person name="Catcheside P."/>
            <person name="Chovatia M."/>
            <person name="Cooper J."/>
            <person name="Damon W."/>
            <person name="Desjardin D."/>
            <person name="Finy P."/>
            <person name="Geml J."/>
            <person name="Haridas S."/>
            <person name="Hughes K."/>
            <person name="Justo A."/>
            <person name="Karasinski D."/>
            <person name="Kautmanova I."/>
            <person name="Kiss B."/>
            <person name="Kocsube S."/>
            <person name="Kotiranta H."/>
            <person name="LaButti K.M."/>
            <person name="Lechner B.E."/>
            <person name="Liimatainen K."/>
            <person name="Lipzen A."/>
            <person name="Lukacs Z."/>
            <person name="Mihaltcheva S."/>
            <person name="Morgado L.N."/>
            <person name="Niskanen T."/>
            <person name="Noordeloos M.E."/>
            <person name="Ohm R.A."/>
            <person name="Ortiz-Santana B."/>
            <person name="Ovrebo C."/>
            <person name="Racz N."/>
            <person name="Riley R."/>
            <person name="Savchenko A."/>
            <person name="Shiryaev A."/>
            <person name="Soop K."/>
            <person name="Spirin V."/>
            <person name="Szebenyi C."/>
            <person name="Tomsovsky M."/>
            <person name="Tulloss R.E."/>
            <person name="Uehling J."/>
            <person name="Grigoriev I.V."/>
            <person name="Vagvolgyi C."/>
            <person name="Papp T."/>
            <person name="Martin F.M."/>
            <person name="Miettinen O."/>
            <person name="Hibbett D.S."/>
            <person name="Nagy L.G."/>
        </authorList>
    </citation>
    <scope>NUCLEOTIDE SEQUENCE [LARGE SCALE GENOMIC DNA]</scope>
    <source>
        <strain evidence="1 2">NL-1719</strain>
    </source>
</reference>
<evidence type="ECO:0000313" key="2">
    <source>
        <dbReference type="Proteomes" id="UP000308600"/>
    </source>
</evidence>
<dbReference type="EMBL" id="ML208278">
    <property type="protein sequence ID" value="TFK73109.1"/>
    <property type="molecule type" value="Genomic_DNA"/>
</dbReference>
<dbReference type="Proteomes" id="UP000308600">
    <property type="component" value="Unassembled WGS sequence"/>
</dbReference>
<evidence type="ECO:0000313" key="1">
    <source>
        <dbReference type="EMBL" id="TFK73109.1"/>
    </source>
</evidence>
<keyword evidence="2" id="KW-1185">Reference proteome</keyword>
<protein>
    <submittedName>
        <fullName evidence="1">Uncharacterized protein</fullName>
    </submittedName>
</protein>
<sequence length="424" mass="47555">MSARSRALNIPEILDLIFDHFSITDEELLRPRPFKYPSSTGIDPNSDNEIELVGADGKDDRLFRESRSTLLAVALSCRRFKPPALRLLWRTMDSLDPLISLLPLIVPAARGRRSYLAAQITPETWTRFQTYQNWIHALVFSRQNTRPMVSTRNGLVFTTLSTMKRFLFPSLQILVIRALNYFTCLSTCSVIFTSPNLKYLVVGSVSSQPTFASFCALLHHTSQQPFHTVLINSNVHSTELNLITSPALRVLQVGLGQDASALASLPHLRELSLRLAGGVAVEALSLPSLKSLHLSGSMDSIIGFLTRCECHLETISIKLPNDWHPPNSPGLAPNLIFTTIIAKWEASIRHIELDCASTKRPPGTSEVWDGFLDMIRPLRTIPLLTFRILNSPFRVRTRPRIQRTSFLRRKVSAASTPRCHCNPT</sequence>
<name>A0ACD3B667_9AGAR</name>